<dbReference type="GO" id="GO:0006281">
    <property type="term" value="P:DNA repair"/>
    <property type="evidence" value="ECO:0007669"/>
    <property type="project" value="UniProtKB-KW"/>
</dbReference>
<accession>A0A835H7E8</accession>
<dbReference type="Gene3D" id="3.40.50.1010">
    <property type="entry name" value="5'-nuclease"/>
    <property type="match status" value="1"/>
</dbReference>
<dbReference type="InterPro" id="IPR029060">
    <property type="entry name" value="PIN-like_dom_sf"/>
</dbReference>
<dbReference type="InterPro" id="IPR006085">
    <property type="entry name" value="XPG_DNA_repair_N"/>
</dbReference>
<keyword evidence="4" id="KW-0234">DNA repair</keyword>
<dbReference type="InterPro" id="IPR019974">
    <property type="entry name" value="XPG_CS"/>
</dbReference>
<proteinExistence type="predicted"/>
<feature type="compositionally biased region" description="Polar residues" evidence="5">
    <location>
        <begin position="176"/>
        <end position="186"/>
    </location>
</feature>
<evidence type="ECO:0000256" key="2">
    <source>
        <dbReference type="ARBA" id="ARBA00022763"/>
    </source>
</evidence>
<keyword evidence="8" id="KW-1185">Reference proteome</keyword>
<dbReference type="Proteomes" id="UP000631114">
    <property type="component" value="Unassembled WGS sequence"/>
</dbReference>
<dbReference type="GO" id="GO:0017108">
    <property type="term" value="F:5'-flap endonuclease activity"/>
    <property type="evidence" value="ECO:0007669"/>
    <property type="project" value="TreeGrafter"/>
</dbReference>
<dbReference type="InterPro" id="IPR006084">
    <property type="entry name" value="XPG/Rad2"/>
</dbReference>
<dbReference type="PANTHER" id="PTHR11081:SF9">
    <property type="entry name" value="FLAP ENDONUCLEASE 1"/>
    <property type="match status" value="1"/>
</dbReference>
<evidence type="ECO:0000256" key="3">
    <source>
        <dbReference type="ARBA" id="ARBA00022842"/>
    </source>
</evidence>
<comment type="caution">
    <text evidence="7">The sequence shown here is derived from an EMBL/GenBank/DDBJ whole genome shotgun (WGS) entry which is preliminary data.</text>
</comment>
<gene>
    <name evidence="7" type="ORF">IFM89_020146</name>
</gene>
<keyword evidence="2" id="KW-0227">DNA damage</keyword>
<feature type="compositionally biased region" description="Basic and acidic residues" evidence="5">
    <location>
        <begin position="187"/>
        <end position="204"/>
    </location>
</feature>
<dbReference type="GO" id="GO:0008409">
    <property type="term" value="F:5'-3' exonuclease activity"/>
    <property type="evidence" value="ECO:0007669"/>
    <property type="project" value="TreeGrafter"/>
</dbReference>
<dbReference type="PRINTS" id="PR00853">
    <property type="entry name" value="XPGRADSUPER"/>
</dbReference>
<feature type="region of interest" description="Disordered" evidence="5">
    <location>
        <begin position="176"/>
        <end position="204"/>
    </location>
</feature>
<keyword evidence="1" id="KW-0479">Metal-binding</keyword>
<feature type="region of interest" description="Disordered" evidence="5">
    <location>
        <begin position="248"/>
        <end position="270"/>
    </location>
</feature>
<evidence type="ECO:0000256" key="1">
    <source>
        <dbReference type="ARBA" id="ARBA00022723"/>
    </source>
</evidence>
<feature type="domain" description="XPG N-terminal" evidence="6">
    <location>
        <begin position="1"/>
        <end position="108"/>
    </location>
</feature>
<evidence type="ECO:0000313" key="7">
    <source>
        <dbReference type="EMBL" id="KAF9593082.1"/>
    </source>
</evidence>
<name>A0A835H7E8_9MAGN</name>
<dbReference type="OrthoDB" id="1937206at2759"/>
<sequence>MGIKGLTKLLAIHAPNCKKERTLESYAGCEIAIDASTIIYQFLIVVGRNGTQLLTNDAGEVTSHLQGVFSRTVRLLEAGLKPVYVFDGKPPDMKKQELAKRYLKRMDAAEDLAVAIESGVKEDIEKYSKRTVKQVTVAPAQEVQLEQVDQVLHKETSSSEFFWDAVPDLQPWVSDVSDTNSQGTTSTEHDEVAHSPVNNEHRENSDIGLQANLVSLTRIAEIPIDQAQVKWAYLVEEEEQDELQTDKNAWEVQKRKSERPKKNTLNQCSAPAQNRNTETCSRLSGLTIVNKAQVVCIAESKVKPMSDFAYKLGLNSFNMNLLHSDDTNRLGNILMFRRIGLQVLLVPMTDQHITTVVKNQLISVVHASCQQAQRRLLWEDLENTNSQNIPWL</sequence>
<reference evidence="7 8" key="1">
    <citation type="submission" date="2020-10" db="EMBL/GenBank/DDBJ databases">
        <title>The Coptis chinensis genome and diversification of protoberbering-type alkaloids.</title>
        <authorList>
            <person name="Wang B."/>
            <person name="Shu S."/>
            <person name="Song C."/>
            <person name="Liu Y."/>
        </authorList>
    </citation>
    <scope>NUCLEOTIDE SEQUENCE [LARGE SCALE GENOMIC DNA]</scope>
    <source>
        <strain evidence="7">HL-2020</strain>
        <tissue evidence="7">Leaf</tissue>
    </source>
</reference>
<dbReference type="PANTHER" id="PTHR11081">
    <property type="entry name" value="FLAP ENDONUCLEASE FAMILY MEMBER"/>
    <property type="match status" value="1"/>
</dbReference>
<dbReference type="PROSITE" id="PS00841">
    <property type="entry name" value="XPG_1"/>
    <property type="match status" value="1"/>
</dbReference>
<keyword evidence="3" id="KW-0460">Magnesium</keyword>
<evidence type="ECO:0000313" key="8">
    <source>
        <dbReference type="Proteomes" id="UP000631114"/>
    </source>
</evidence>
<dbReference type="GO" id="GO:0046872">
    <property type="term" value="F:metal ion binding"/>
    <property type="evidence" value="ECO:0007669"/>
    <property type="project" value="UniProtKB-KW"/>
</dbReference>
<dbReference type="SMART" id="SM00485">
    <property type="entry name" value="XPGN"/>
    <property type="match status" value="1"/>
</dbReference>
<dbReference type="EMBL" id="JADFTS010000008">
    <property type="protein sequence ID" value="KAF9593082.1"/>
    <property type="molecule type" value="Genomic_DNA"/>
</dbReference>
<dbReference type="AlphaFoldDB" id="A0A835H7E8"/>
<dbReference type="SUPFAM" id="SSF88723">
    <property type="entry name" value="PIN domain-like"/>
    <property type="match status" value="1"/>
</dbReference>
<evidence type="ECO:0000259" key="6">
    <source>
        <dbReference type="SMART" id="SM00485"/>
    </source>
</evidence>
<dbReference type="Pfam" id="PF00752">
    <property type="entry name" value="XPG_N"/>
    <property type="match status" value="1"/>
</dbReference>
<evidence type="ECO:0000256" key="5">
    <source>
        <dbReference type="SAM" id="MobiDB-lite"/>
    </source>
</evidence>
<evidence type="ECO:0000256" key="4">
    <source>
        <dbReference type="ARBA" id="ARBA00023204"/>
    </source>
</evidence>
<protein>
    <recommendedName>
        <fullName evidence="6">XPG N-terminal domain-containing protein</fullName>
    </recommendedName>
</protein>
<organism evidence="7 8">
    <name type="scientific">Coptis chinensis</name>
    <dbReference type="NCBI Taxonomy" id="261450"/>
    <lineage>
        <taxon>Eukaryota</taxon>
        <taxon>Viridiplantae</taxon>
        <taxon>Streptophyta</taxon>
        <taxon>Embryophyta</taxon>
        <taxon>Tracheophyta</taxon>
        <taxon>Spermatophyta</taxon>
        <taxon>Magnoliopsida</taxon>
        <taxon>Ranunculales</taxon>
        <taxon>Ranunculaceae</taxon>
        <taxon>Coptidoideae</taxon>
        <taxon>Coptis</taxon>
    </lineage>
</organism>